<evidence type="ECO:0000313" key="2">
    <source>
        <dbReference type="EMBL" id="TCC22335.1"/>
    </source>
</evidence>
<keyword evidence="3" id="KW-1185">Reference proteome</keyword>
<dbReference type="EMBL" id="SJKA01000018">
    <property type="protein sequence ID" value="TCC22335.1"/>
    <property type="molecule type" value="Genomic_DNA"/>
</dbReference>
<dbReference type="RefSeq" id="WP_131295246.1">
    <property type="nucleotide sequence ID" value="NZ_SJKA01000018.1"/>
</dbReference>
<comment type="caution">
    <text evidence="2">The sequence shown here is derived from an EMBL/GenBank/DDBJ whole genome shotgun (WGS) entry which is preliminary data.</text>
</comment>
<proteinExistence type="predicted"/>
<sequence>MPPPDNAPGPADMSYTSPDVFKNFAGDTRANNTAFDNSTADARNQATGASGQLSGSEALLRQLAEASVLRKTFIEETSNGLKGYASAGDSMYSLHTQHASVTTVVMQKLMKLEPEGGK</sequence>
<protein>
    <submittedName>
        <fullName evidence="2">Uncharacterized protein</fullName>
    </submittedName>
</protein>
<reference evidence="2 3" key="1">
    <citation type="submission" date="2019-02" db="EMBL/GenBank/DDBJ databases">
        <title>Kribbella capetownensis sp. nov. and Kribbella speibonae sp. nov., isolated from soil.</title>
        <authorList>
            <person name="Curtis S.M."/>
            <person name="Norton I."/>
            <person name="Everest G.J."/>
            <person name="Meyers P.R."/>
        </authorList>
    </citation>
    <scope>NUCLEOTIDE SEQUENCE [LARGE SCALE GENOMIC DNA]</scope>
    <source>
        <strain evidence="2 3">DSM 27082</strain>
    </source>
</reference>
<evidence type="ECO:0000313" key="3">
    <source>
        <dbReference type="Proteomes" id="UP000292695"/>
    </source>
</evidence>
<evidence type="ECO:0000256" key="1">
    <source>
        <dbReference type="SAM" id="MobiDB-lite"/>
    </source>
</evidence>
<name>A0A4R0I203_9ACTN</name>
<feature type="region of interest" description="Disordered" evidence="1">
    <location>
        <begin position="32"/>
        <end position="55"/>
    </location>
</feature>
<dbReference type="Proteomes" id="UP000292695">
    <property type="component" value="Unassembled WGS sequence"/>
</dbReference>
<accession>A0A4R0I203</accession>
<gene>
    <name evidence="2" type="ORF">E0H50_34730</name>
</gene>
<organism evidence="2 3">
    <name type="scientific">Kribbella sindirgiensis</name>
    <dbReference type="NCBI Taxonomy" id="1124744"/>
    <lineage>
        <taxon>Bacteria</taxon>
        <taxon>Bacillati</taxon>
        <taxon>Actinomycetota</taxon>
        <taxon>Actinomycetes</taxon>
        <taxon>Propionibacteriales</taxon>
        <taxon>Kribbellaceae</taxon>
        <taxon>Kribbella</taxon>
    </lineage>
</organism>
<dbReference type="AlphaFoldDB" id="A0A4R0I203"/>